<feature type="domain" description="Rubredoxin binding" evidence="10">
    <location>
        <begin position="312"/>
        <end position="379"/>
    </location>
</feature>
<evidence type="ECO:0000256" key="1">
    <source>
        <dbReference type="ARBA" id="ARBA00001974"/>
    </source>
</evidence>
<dbReference type="PRINTS" id="PR00368">
    <property type="entry name" value="FADPNR"/>
</dbReference>
<keyword evidence="12" id="KW-1185">Reference proteome</keyword>
<evidence type="ECO:0000256" key="8">
    <source>
        <dbReference type="ARBA" id="ARBA00023027"/>
    </source>
</evidence>
<reference evidence="11 12" key="1">
    <citation type="submission" date="2018-11" db="EMBL/GenBank/DDBJ databases">
        <title>Genomic Encyclopedia of Type Strains, Phase IV (KMG-IV): sequencing the most valuable type-strain genomes for metagenomic binning, comparative biology and taxonomic classification.</title>
        <authorList>
            <person name="Goeker M."/>
        </authorList>
    </citation>
    <scope>NUCLEOTIDE SEQUENCE [LARGE SCALE GENOMIC DNA]</scope>
    <source>
        <strain evidence="11 12">DSM 100275</strain>
    </source>
</reference>
<evidence type="ECO:0000256" key="4">
    <source>
        <dbReference type="ARBA" id="ARBA00022490"/>
    </source>
</evidence>
<evidence type="ECO:0000259" key="9">
    <source>
        <dbReference type="Pfam" id="PF07992"/>
    </source>
</evidence>
<dbReference type="InterPro" id="IPR041364">
    <property type="entry name" value="Rbx-bd"/>
</dbReference>
<evidence type="ECO:0000259" key="10">
    <source>
        <dbReference type="Pfam" id="PF18113"/>
    </source>
</evidence>
<protein>
    <submittedName>
        <fullName evidence="11">Rubredoxin-NAD+ reductase</fullName>
    </submittedName>
</protein>
<dbReference type="PANTHER" id="PTHR43429:SF3">
    <property type="entry name" value="NITRITE REDUCTASE [NAD(P)H]"/>
    <property type="match status" value="1"/>
</dbReference>
<dbReference type="PANTHER" id="PTHR43429">
    <property type="entry name" value="PYRIDINE NUCLEOTIDE-DISULFIDE OXIDOREDUCTASE DOMAIN-CONTAINING"/>
    <property type="match status" value="1"/>
</dbReference>
<dbReference type="InterPro" id="IPR023753">
    <property type="entry name" value="FAD/NAD-binding_dom"/>
</dbReference>
<dbReference type="GO" id="GO:0016491">
    <property type="term" value="F:oxidoreductase activity"/>
    <property type="evidence" value="ECO:0007669"/>
    <property type="project" value="UniProtKB-KW"/>
</dbReference>
<dbReference type="Proteomes" id="UP000276634">
    <property type="component" value="Unassembled WGS sequence"/>
</dbReference>
<dbReference type="Pfam" id="PF18113">
    <property type="entry name" value="Rbx_binding"/>
    <property type="match status" value="1"/>
</dbReference>
<dbReference type="Pfam" id="PF07992">
    <property type="entry name" value="Pyr_redox_2"/>
    <property type="match status" value="1"/>
</dbReference>
<keyword evidence="6" id="KW-0274">FAD</keyword>
<proteinExistence type="inferred from homology"/>
<keyword evidence="8" id="KW-0520">NAD</keyword>
<evidence type="ECO:0000313" key="12">
    <source>
        <dbReference type="Proteomes" id="UP000276634"/>
    </source>
</evidence>
<dbReference type="InterPro" id="IPR050260">
    <property type="entry name" value="FAD-bd_OxRdtase"/>
</dbReference>
<dbReference type="InterPro" id="IPR036188">
    <property type="entry name" value="FAD/NAD-bd_sf"/>
</dbReference>
<evidence type="ECO:0000256" key="7">
    <source>
        <dbReference type="ARBA" id="ARBA00023002"/>
    </source>
</evidence>
<keyword evidence="4" id="KW-0963">Cytoplasm</keyword>
<sequence>MAAGATDPVVIVGTGLAGYTLARELRKLDAETPLVLVTADDGAFYSKPMLSNALAEGKDADALVLDTAEGMAAKLGARILTGTPVERLDPAARTVHTAAGPLRYRDLVLAVGAVPIRPPMAGEGAGEVLSVNNRQDYARFRTRLEGARRVAIIGPGLIGCEFANDLLAAGRAPTVIGPDPWPISTLLPEAAGRALARGLEAAGVRLLLGRTVPRVERADGGLRLQLDDGGGVEADLVLSAVGLRPDTRLAEAAGLEVGRGIRVDRFLRTSAPHVYALGDCAEVEGRVLPFVMPIMHGARALARTLAGEPTPATYPPMPVVIKTPAHPVAVLPPPPGEGAWRLTDEDGGVRMLWVAADGTLQGFALTGRHAAERQRLTARVGQPAADDGG</sequence>
<feature type="domain" description="FAD/NAD(P)-binding" evidence="9">
    <location>
        <begin position="9"/>
        <end position="284"/>
    </location>
</feature>
<comment type="similarity">
    <text evidence="3">Belongs to the FAD-dependent oxidoreductase family.</text>
</comment>
<dbReference type="PRINTS" id="PR00411">
    <property type="entry name" value="PNDRDTASEI"/>
</dbReference>
<dbReference type="EMBL" id="RJVI01000002">
    <property type="protein sequence ID" value="ROR32381.1"/>
    <property type="molecule type" value="Genomic_DNA"/>
</dbReference>
<keyword evidence="5" id="KW-0285">Flavoprotein</keyword>
<comment type="caution">
    <text evidence="11">The sequence shown here is derived from an EMBL/GenBank/DDBJ whole genome shotgun (WGS) entry which is preliminary data.</text>
</comment>
<dbReference type="AlphaFoldDB" id="A0A3N1Y1F8"/>
<comment type="subcellular location">
    <subcellularLocation>
        <location evidence="2">Cytoplasm</location>
    </subcellularLocation>
</comment>
<organism evidence="11 12">
    <name type="scientific">Inmirania thermothiophila</name>
    <dbReference type="NCBI Taxonomy" id="1750597"/>
    <lineage>
        <taxon>Bacteria</taxon>
        <taxon>Pseudomonadati</taxon>
        <taxon>Pseudomonadota</taxon>
        <taxon>Gammaproteobacteria</taxon>
        <taxon>Chromatiales</taxon>
        <taxon>Ectothiorhodospiraceae</taxon>
        <taxon>Inmirania</taxon>
    </lineage>
</organism>
<dbReference type="Gene3D" id="3.50.50.60">
    <property type="entry name" value="FAD/NAD(P)-binding domain"/>
    <property type="match status" value="2"/>
</dbReference>
<dbReference type="OrthoDB" id="9808980at2"/>
<name>A0A3N1Y1F8_9GAMM</name>
<evidence type="ECO:0000256" key="3">
    <source>
        <dbReference type="ARBA" id="ARBA00006442"/>
    </source>
</evidence>
<evidence type="ECO:0000256" key="2">
    <source>
        <dbReference type="ARBA" id="ARBA00004496"/>
    </source>
</evidence>
<accession>A0A3N1Y1F8</accession>
<evidence type="ECO:0000313" key="11">
    <source>
        <dbReference type="EMBL" id="ROR32381.1"/>
    </source>
</evidence>
<dbReference type="SUPFAM" id="SSF51905">
    <property type="entry name" value="FAD/NAD(P)-binding domain"/>
    <property type="match status" value="1"/>
</dbReference>
<keyword evidence="7" id="KW-0560">Oxidoreductase</keyword>
<dbReference type="Gene3D" id="3.30.390.120">
    <property type="match status" value="1"/>
</dbReference>
<evidence type="ECO:0000256" key="6">
    <source>
        <dbReference type="ARBA" id="ARBA00022827"/>
    </source>
</evidence>
<comment type="cofactor">
    <cofactor evidence="1">
        <name>FAD</name>
        <dbReference type="ChEBI" id="CHEBI:57692"/>
    </cofactor>
</comment>
<gene>
    <name evidence="11" type="ORF">EDC57_1581</name>
</gene>
<dbReference type="RefSeq" id="WP_123401326.1">
    <property type="nucleotide sequence ID" value="NZ_RJVI01000002.1"/>
</dbReference>
<dbReference type="GO" id="GO:0005737">
    <property type="term" value="C:cytoplasm"/>
    <property type="evidence" value="ECO:0007669"/>
    <property type="project" value="UniProtKB-SubCell"/>
</dbReference>
<evidence type="ECO:0000256" key="5">
    <source>
        <dbReference type="ARBA" id="ARBA00022630"/>
    </source>
</evidence>